<evidence type="ECO:0000313" key="1">
    <source>
        <dbReference type="EMBL" id="GAG93196.1"/>
    </source>
</evidence>
<reference evidence="1" key="1">
    <citation type="journal article" date="2014" name="Front. Microbiol.">
        <title>High frequency of phylogenetically diverse reductive dehalogenase-homologous genes in deep subseafloor sedimentary metagenomes.</title>
        <authorList>
            <person name="Kawai M."/>
            <person name="Futagami T."/>
            <person name="Toyoda A."/>
            <person name="Takaki Y."/>
            <person name="Nishi S."/>
            <person name="Hori S."/>
            <person name="Arai W."/>
            <person name="Tsubouchi T."/>
            <person name="Morono Y."/>
            <person name="Uchiyama I."/>
            <person name="Ito T."/>
            <person name="Fujiyama A."/>
            <person name="Inagaki F."/>
            <person name="Takami H."/>
        </authorList>
    </citation>
    <scope>NUCLEOTIDE SEQUENCE</scope>
    <source>
        <strain evidence="1">Expedition CK06-06</strain>
    </source>
</reference>
<gene>
    <name evidence="1" type="ORF">S01H4_40674</name>
</gene>
<sequence length="44" mass="5004">MIEIENNSQESFELQTAIQVLGISLVSMTKNRYNIVFNKGISRS</sequence>
<comment type="caution">
    <text evidence="1">The sequence shown here is derived from an EMBL/GenBank/DDBJ whole genome shotgun (WGS) entry which is preliminary data.</text>
</comment>
<protein>
    <submittedName>
        <fullName evidence="1">Uncharacterized protein</fullName>
    </submittedName>
</protein>
<feature type="non-terminal residue" evidence="1">
    <location>
        <position position="44"/>
    </location>
</feature>
<accession>X1D9T9</accession>
<organism evidence="1">
    <name type="scientific">marine sediment metagenome</name>
    <dbReference type="NCBI Taxonomy" id="412755"/>
    <lineage>
        <taxon>unclassified sequences</taxon>
        <taxon>metagenomes</taxon>
        <taxon>ecological metagenomes</taxon>
    </lineage>
</organism>
<name>X1D9T9_9ZZZZ</name>
<dbReference type="EMBL" id="BART01022180">
    <property type="protein sequence ID" value="GAG93196.1"/>
    <property type="molecule type" value="Genomic_DNA"/>
</dbReference>
<proteinExistence type="predicted"/>
<dbReference type="AlphaFoldDB" id="X1D9T9"/>